<proteinExistence type="predicted"/>
<evidence type="ECO:0000313" key="1">
    <source>
        <dbReference type="EMBL" id="MDC7226674.1"/>
    </source>
</evidence>
<gene>
    <name evidence="1" type="ORF">PQJ61_07905</name>
</gene>
<accession>A0AAJ1IEH0</accession>
<dbReference type="AlphaFoldDB" id="A0AAJ1IEH0"/>
<reference evidence="1 2" key="1">
    <citation type="submission" date="2022-12" db="EMBL/GenBank/DDBJ databases">
        <title>Metagenome assembled genome from gulf of manar.</title>
        <authorList>
            <person name="Kohli P."/>
            <person name="Pk S."/>
            <person name="Venkata Ramana C."/>
            <person name="Sasikala C."/>
        </authorList>
    </citation>
    <scope>NUCLEOTIDE SEQUENCE [LARGE SCALE GENOMIC DNA]</scope>
    <source>
        <strain evidence="1">JB008</strain>
    </source>
</reference>
<evidence type="ECO:0000313" key="2">
    <source>
        <dbReference type="Proteomes" id="UP001221217"/>
    </source>
</evidence>
<sequence>MAKIKKMCKAAKDDFKENEAAIIEEVSSAKYICRKCLRTASNKKLLCDPKKITSE</sequence>
<dbReference type="EMBL" id="JAQQAL010000016">
    <property type="protein sequence ID" value="MDC7226674.1"/>
    <property type="molecule type" value="Genomic_DNA"/>
</dbReference>
<dbReference type="Proteomes" id="UP001221217">
    <property type="component" value="Unassembled WGS sequence"/>
</dbReference>
<name>A0AAJ1IEH0_9SPIO</name>
<comment type="caution">
    <text evidence="1">The sequence shown here is derived from an EMBL/GenBank/DDBJ whole genome shotgun (WGS) entry which is preliminary data.</text>
</comment>
<organism evidence="1 2">
    <name type="scientific">Candidatus Thalassospirochaeta sargassi</name>
    <dbReference type="NCBI Taxonomy" id="3119039"/>
    <lineage>
        <taxon>Bacteria</taxon>
        <taxon>Pseudomonadati</taxon>
        <taxon>Spirochaetota</taxon>
        <taxon>Spirochaetia</taxon>
        <taxon>Spirochaetales</taxon>
        <taxon>Spirochaetaceae</taxon>
        <taxon>Candidatus Thalassospirochaeta</taxon>
    </lineage>
</organism>
<protein>
    <submittedName>
        <fullName evidence="1">Uncharacterized protein</fullName>
    </submittedName>
</protein>